<keyword evidence="9" id="KW-0408">Iron</keyword>
<evidence type="ECO:0000256" key="3">
    <source>
        <dbReference type="ARBA" id="ARBA00012030"/>
    </source>
</evidence>
<dbReference type="InterPro" id="IPR005273">
    <property type="entry name" value="Ura-DNA_glyco_family4"/>
</dbReference>
<dbReference type="RefSeq" id="WP_337312803.1">
    <property type="nucleotide sequence ID" value="NZ_JAEKNS010000124.1"/>
</dbReference>
<evidence type="ECO:0000256" key="2">
    <source>
        <dbReference type="ARBA" id="ARBA00006521"/>
    </source>
</evidence>
<dbReference type="Proteomes" id="UP000606991">
    <property type="component" value="Unassembled WGS sequence"/>
</dbReference>
<reference evidence="13 16" key="3">
    <citation type="submission" date="2020-10" db="EMBL/GenBank/DDBJ databases">
        <title>Ca. Dormibacterota MAGs.</title>
        <authorList>
            <person name="Montgomery K."/>
        </authorList>
    </citation>
    <scope>NUCLEOTIDE SEQUENCE [LARGE SCALE GENOMIC DNA]</scope>
    <source>
        <strain evidence="13">SC8812_S17_18</strain>
    </source>
</reference>
<evidence type="ECO:0000256" key="9">
    <source>
        <dbReference type="ARBA" id="ARBA00023004"/>
    </source>
</evidence>
<comment type="similarity">
    <text evidence="2">Belongs to the uracil-DNA glycosylase (UDG) superfamily. Type 4 (UDGa) family.</text>
</comment>
<keyword evidence="5" id="KW-0004">4Fe-4S</keyword>
<evidence type="ECO:0000256" key="6">
    <source>
        <dbReference type="ARBA" id="ARBA00022723"/>
    </source>
</evidence>
<keyword evidence="10" id="KW-0411">Iron-sulfur</keyword>
<dbReference type="GO" id="GO:0051539">
    <property type="term" value="F:4 iron, 4 sulfur cluster binding"/>
    <property type="evidence" value="ECO:0007669"/>
    <property type="project" value="UniProtKB-KW"/>
</dbReference>
<dbReference type="InterPro" id="IPR005122">
    <property type="entry name" value="Uracil-DNA_glycosylase-like"/>
</dbReference>
<evidence type="ECO:0000313" key="16">
    <source>
        <dbReference type="Proteomes" id="UP000606991"/>
    </source>
</evidence>
<name>A0A2W5YYW9_9BACT</name>
<dbReference type="EMBL" id="JAEKNS010000124">
    <property type="protein sequence ID" value="MBJ7595572.1"/>
    <property type="molecule type" value="Genomic_DNA"/>
</dbReference>
<dbReference type="GO" id="GO:0006281">
    <property type="term" value="P:DNA repair"/>
    <property type="evidence" value="ECO:0007669"/>
    <property type="project" value="UniProtKB-KW"/>
</dbReference>
<dbReference type="Proteomes" id="UP000248724">
    <property type="component" value="Unassembled WGS sequence"/>
</dbReference>
<dbReference type="EMBL" id="QHBU01000268">
    <property type="protein sequence ID" value="PZR78173.1"/>
    <property type="molecule type" value="Genomic_DNA"/>
</dbReference>
<keyword evidence="8" id="KW-0378">Hydrolase</keyword>
<evidence type="ECO:0000256" key="5">
    <source>
        <dbReference type="ARBA" id="ARBA00022485"/>
    </source>
</evidence>
<dbReference type="PANTHER" id="PTHR33693:SF1">
    <property type="entry name" value="TYPE-4 URACIL-DNA GLYCOSYLASE"/>
    <property type="match status" value="1"/>
</dbReference>
<dbReference type="GO" id="GO:0004844">
    <property type="term" value="F:uracil DNA N-glycosylase activity"/>
    <property type="evidence" value="ECO:0007669"/>
    <property type="project" value="UniProtKB-EC"/>
</dbReference>
<comment type="catalytic activity">
    <reaction evidence="1">
        <text>Hydrolyzes single-stranded DNA or mismatched double-stranded DNA and polynucleotides, releasing free uracil.</text>
        <dbReference type="EC" id="3.2.2.27"/>
    </reaction>
</comment>
<dbReference type="GO" id="GO:0046872">
    <property type="term" value="F:metal ion binding"/>
    <property type="evidence" value="ECO:0007669"/>
    <property type="project" value="UniProtKB-KW"/>
</dbReference>
<sequence>MQVAPTTEELLEIHGRIRACVACRLHVTRTQAVPGYGPVEARIMAVGEAPGEKEDRQGRPFVGAAGTLLTELVESIGLTRRDIYITNTVRCRPPGNRDPQPDEVEACSHFLDETIALLRPDVILILGRHALQRLLPESAGITRFHGQRVVRDDRVYVPLYHPAAALYNGSLRETLFADMQRVRGYLDEAEAVRGPRVRPEHAVSQREHDQLSLFAL</sequence>
<dbReference type="InterPro" id="IPR036895">
    <property type="entry name" value="Uracil-DNA_glycosylase-like_sf"/>
</dbReference>
<reference evidence="14" key="2">
    <citation type="submission" date="2018-05" db="EMBL/GenBank/DDBJ databases">
        <authorList>
            <person name="Ferrari B."/>
        </authorList>
    </citation>
    <scope>NUCLEOTIDE SEQUENCE</scope>
    <source>
        <strain evidence="14">RRmetagenome_bin12</strain>
    </source>
</reference>
<dbReference type="Pfam" id="PF03167">
    <property type="entry name" value="UDG"/>
    <property type="match status" value="1"/>
</dbReference>
<evidence type="ECO:0000256" key="7">
    <source>
        <dbReference type="ARBA" id="ARBA00022763"/>
    </source>
</evidence>
<dbReference type="PANTHER" id="PTHR33693">
    <property type="entry name" value="TYPE-5 URACIL-DNA GLYCOSYLASE"/>
    <property type="match status" value="1"/>
</dbReference>
<evidence type="ECO:0000259" key="12">
    <source>
        <dbReference type="SMART" id="SM00986"/>
    </source>
</evidence>
<evidence type="ECO:0000313" key="13">
    <source>
        <dbReference type="EMBL" id="MBJ7595572.1"/>
    </source>
</evidence>
<evidence type="ECO:0000256" key="1">
    <source>
        <dbReference type="ARBA" id="ARBA00001400"/>
    </source>
</evidence>
<dbReference type="InterPro" id="IPR051536">
    <property type="entry name" value="UDG_Type-4/5"/>
</dbReference>
<dbReference type="SMART" id="SM00986">
    <property type="entry name" value="UDG"/>
    <property type="match status" value="1"/>
</dbReference>
<dbReference type="NCBIfam" id="TIGR00758">
    <property type="entry name" value="UDG_fam4"/>
    <property type="match status" value="1"/>
</dbReference>
<accession>A0A2W5YYW9</accession>
<dbReference type="Gene3D" id="3.40.470.10">
    <property type="entry name" value="Uracil-DNA glycosylase-like domain"/>
    <property type="match status" value="1"/>
</dbReference>
<keyword evidence="11" id="KW-0234">DNA repair</keyword>
<evidence type="ECO:0000256" key="10">
    <source>
        <dbReference type="ARBA" id="ARBA00023014"/>
    </source>
</evidence>
<comment type="caution">
    <text evidence="14">The sequence shown here is derived from an EMBL/GenBank/DDBJ whole genome shotgun (WGS) entry which is preliminary data.</text>
</comment>
<evidence type="ECO:0000313" key="14">
    <source>
        <dbReference type="EMBL" id="PZR78173.1"/>
    </source>
</evidence>
<evidence type="ECO:0000256" key="11">
    <source>
        <dbReference type="ARBA" id="ARBA00023204"/>
    </source>
</evidence>
<evidence type="ECO:0000256" key="4">
    <source>
        <dbReference type="ARBA" id="ARBA00019403"/>
    </source>
</evidence>
<dbReference type="CDD" id="cd10030">
    <property type="entry name" value="UDG-F4_TTUDGA_SPO1dp_like"/>
    <property type="match status" value="1"/>
</dbReference>
<dbReference type="SMART" id="SM00987">
    <property type="entry name" value="UreE_C"/>
    <property type="match status" value="1"/>
</dbReference>
<dbReference type="SUPFAM" id="SSF52141">
    <property type="entry name" value="Uracil-DNA glycosylase-like"/>
    <property type="match status" value="1"/>
</dbReference>
<accession>A0A934JV71</accession>
<gene>
    <name evidence="14" type="ORF">DLM65_13965</name>
    <name evidence="13" type="ORF">JF886_12070</name>
</gene>
<dbReference type="AlphaFoldDB" id="A0A2W5YYW9"/>
<dbReference type="EC" id="3.2.2.27" evidence="3"/>
<organism evidence="14 15">
    <name type="scientific">Candidatus Aeolococcus gillhamiae</name>
    <dbReference type="NCBI Taxonomy" id="3127015"/>
    <lineage>
        <taxon>Bacteria</taxon>
        <taxon>Bacillati</taxon>
        <taxon>Candidatus Dormiibacterota</taxon>
        <taxon>Candidatus Dormibacteria</taxon>
        <taxon>Candidatus Aeolococcales</taxon>
        <taxon>Candidatus Aeolococcaceae</taxon>
        <taxon>Candidatus Aeolococcus</taxon>
    </lineage>
</organism>
<reference evidence="14 15" key="1">
    <citation type="journal article" date="2017" name="Nature">
        <title>Atmospheric trace gases support primary production in Antarctic desert surface soil.</title>
        <authorList>
            <person name="Ji M."/>
            <person name="Greening C."/>
            <person name="Vanwonterghem I."/>
            <person name="Carere C.R."/>
            <person name="Bay S.K."/>
            <person name="Steen J.A."/>
            <person name="Montgomery K."/>
            <person name="Lines T."/>
            <person name="Beardall J."/>
            <person name="van Dorst J."/>
            <person name="Snape I."/>
            <person name="Stott M.B."/>
            <person name="Hugenholtz P."/>
            <person name="Ferrari B.C."/>
        </authorList>
    </citation>
    <scope>NUCLEOTIDE SEQUENCE [LARGE SCALE GENOMIC DNA]</scope>
    <source>
        <strain evidence="14">RRmetagenome_bin12</strain>
    </source>
</reference>
<feature type="domain" description="Uracil-DNA glycosylase-like" evidence="12">
    <location>
        <begin position="34"/>
        <end position="180"/>
    </location>
</feature>
<keyword evidence="7" id="KW-0227">DNA damage</keyword>
<keyword evidence="6" id="KW-0479">Metal-binding</keyword>
<proteinExistence type="inferred from homology"/>
<protein>
    <recommendedName>
        <fullName evidence="4">Type-4 uracil-DNA glycosylase</fullName>
        <ecNumber evidence="3">3.2.2.27</ecNumber>
    </recommendedName>
</protein>
<evidence type="ECO:0000313" key="15">
    <source>
        <dbReference type="Proteomes" id="UP000248724"/>
    </source>
</evidence>
<evidence type="ECO:0000256" key="8">
    <source>
        <dbReference type="ARBA" id="ARBA00022801"/>
    </source>
</evidence>